<gene>
    <name evidence="1" type="ORF">CDAR_122711</name>
</gene>
<proteinExistence type="predicted"/>
<evidence type="ECO:0008006" key="3">
    <source>
        <dbReference type="Google" id="ProtNLM"/>
    </source>
</evidence>
<organism evidence="1 2">
    <name type="scientific">Caerostris darwini</name>
    <dbReference type="NCBI Taxonomy" id="1538125"/>
    <lineage>
        <taxon>Eukaryota</taxon>
        <taxon>Metazoa</taxon>
        <taxon>Ecdysozoa</taxon>
        <taxon>Arthropoda</taxon>
        <taxon>Chelicerata</taxon>
        <taxon>Arachnida</taxon>
        <taxon>Araneae</taxon>
        <taxon>Araneomorphae</taxon>
        <taxon>Entelegynae</taxon>
        <taxon>Araneoidea</taxon>
        <taxon>Araneidae</taxon>
        <taxon>Caerostris</taxon>
    </lineage>
</organism>
<reference evidence="1 2" key="1">
    <citation type="submission" date="2021-06" db="EMBL/GenBank/DDBJ databases">
        <title>Caerostris darwini draft genome.</title>
        <authorList>
            <person name="Kono N."/>
            <person name="Arakawa K."/>
        </authorList>
    </citation>
    <scope>NUCLEOTIDE SEQUENCE [LARGE SCALE GENOMIC DNA]</scope>
</reference>
<dbReference type="AlphaFoldDB" id="A0AAV4UY67"/>
<dbReference type="EMBL" id="BPLQ01012142">
    <property type="protein sequence ID" value="GIY62871.1"/>
    <property type="molecule type" value="Genomic_DNA"/>
</dbReference>
<name>A0AAV4UY67_9ARAC</name>
<protein>
    <recommendedName>
        <fullName evidence="3">LAGLIDADG homing endonuclease</fullName>
    </recommendedName>
</protein>
<keyword evidence="2" id="KW-1185">Reference proteome</keyword>
<accession>A0AAV4UY67</accession>
<dbReference type="Proteomes" id="UP001054837">
    <property type="component" value="Unassembled WGS sequence"/>
</dbReference>
<sequence>MKKRQSLADVLKVLISVSSQTLIGSTHDPVKSDNSRQQACFMEGIVFNSQPFWVSMKTQCYFLCSFRSAVGKVPNPYRRRTHGPFYPLLFAVKSNNNRQEALLACFMEAIVFNSWPFWVSMKTQCYVPYPFRLEVGKVA</sequence>
<evidence type="ECO:0000313" key="1">
    <source>
        <dbReference type="EMBL" id="GIY62871.1"/>
    </source>
</evidence>
<comment type="caution">
    <text evidence="1">The sequence shown here is derived from an EMBL/GenBank/DDBJ whole genome shotgun (WGS) entry which is preliminary data.</text>
</comment>
<evidence type="ECO:0000313" key="2">
    <source>
        <dbReference type="Proteomes" id="UP001054837"/>
    </source>
</evidence>